<reference evidence="1 2" key="1">
    <citation type="journal article" date="2023" name="G3 (Bethesda)">
        <title>A haplotype-resolved chromosome-scale genome for Quercus rubra L. provides insights into the genetics of adaptive traits for red oak species.</title>
        <authorList>
            <person name="Kapoor B."/>
            <person name="Jenkins J."/>
            <person name="Schmutz J."/>
            <person name="Zhebentyayeva T."/>
            <person name="Kuelheim C."/>
            <person name="Coggeshall M."/>
            <person name="Heim C."/>
            <person name="Lasky J.R."/>
            <person name="Leites L."/>
            <person name="Islam-Faridi N."/>
            <person name="Romero-Severson J."/>
            <person name="DeLeo V.L."/>
            <person name="Lucas S.M."/>
            <person name="Lazic D."/>
            <person name="Gailing O."/>
            <person name="Carlson J."/>
            <person name="Staton M."/>
        </authorList>
    </citation>
    <scope>NUCLEOTIDE SEQUENCE [LARGE SCALE GENOMIC DNA]</scope>
    <source>
        <strain evidence="1">Pseudo-F2</strain>
    </source>
</reference>
<accession>A0AAN7FQX8</accession>
<name>A0AAN7FQX8_QUERU</name>
<organism evidence="1 2">
    <name type="scientific">Quercus rubra</name>
    <name type="common">Northern red oak</name>
    <name type="synonym">Quercus borealis</name>
    <dbReference type="NCBI Taxonomy" id="3512"/>
    <lineage>
        <taxon>Eukaryota</taxon>
        <taxon>Viridiplantae</taxon>
        <taxon>Streptophyta</taxon>
        <taxon>Embryophyta</taxon>
        <taxon>Tracheophyta</taxon>
        <taxon>Spermatophyta</taxon>
        <taxon>Magnoliopsida</taxon>
        <taxon>eudicotyledons</taxon>
        <taxon>Gunneridae</taxon>
        <taxon>Pentapetalae</taxon>
        <taxon>rosids</taxon>
        <taxon>fabids</taxon>
        <taxon>Fagales</taxon>
        <taxon>Fagaceae</taxon>
        <taxon>Quercus</taxon>
    </lineage>
</organism>
<gene>
    <name evidence="1" type="ORF">RGQ29_018148</name>
</gene>
<keyword evidence="2" id="KW-1185">Reference proteome</keyword>
<evidence type="ECO:0000313" key="2">
    <source>
        <dbReference type="Proteomes" id="UP001324115"/>
    </source>
</evidence>
<dbReference type="Proteomes" id="UP001324115">
    <property type="component" value="Unassembled WGS sequence"/>
</dbReference>
<protein>
    <submittedName>
        <fullName evidence="1">Uncharacterized protein</fullName>
    </submittedName>
</protein>
<dbReference type="PANTHER" id="PTHR37611">
    <property type="entry name" value="VIRUS-SPECIFIC-SIGNALING-PATHWAY REGULATED PROTEIN-RELATED"/>
    <property type="match status" value="1"/>
</dbReference>
<dbReference type="EMBL" id="JAXUIC010000004">
    <property type="protein sequence ID" value="KAK4594350.1"/>
    <property type="molecule type" value="Genomic_DNA"/>
</dbReference>
<comment type="caution">
    <text evidence="1">The sequence shown here is derived from an EMBL/GenBank/DDBJ whole genome shotgun (WGS) entry which is preliminary data.</text>
</comment>
<sequence length="170" mass="19150">MASPVPENCAGNIVGSDIQGIEVSEIDGAILMSLLEESQGEERDEDRLNSLIRSLEEEINSNAMDSQNLSMKPDFIVEDGQLCIAGNKEGHDCMVSQDQLEFGWIDMEPETSSPSDNYMNWYMDLCENEMDGIIEVGGLSDYSHMYYGVSLEEEGYRSLWQETYDTVIYN</sequence>
<evidence type="ECO:0000313" key="1">
    <source>
        <dbReference type="EMBL" id="KAK4594350.1"/>
    </source>
</evidence>
<proteinExistence type="predicted"/>
<dbReference type="AlphaFoldDB" id="A0AAN7FQX8"/>
<dbReference type="PANTHER" id="PTHR37611:SF4">
    <property type="entry name" value="OS06G0538400 PROTEIN"/>
    <property type="match status" value="1"/>
</dbReference>